<dbReference type="PANTHER" id="PTHR13847">
    <property type="entry name" value="SARCOSINE DEHYDROGENASE-RELATED"/>
    <property type="match status" value="1"/>
</dbReference>
<protein>
    <submittedName>
        <fullName evidence="3">FAD-dependent oxidoreductase</fullName>
    </submittedName>
</protein>
<evidence type="ECO:0000313" key="3">
    <source>
        <dbReference type="EMBL" id="SOZ39304.1"/>
    </source>
</evidence>
<evidence type="ECO:0000259" key="2">
    <source>
        <dbReference type="Pfam" id="PF01266"/>
    </source>
</evidence>
<keyword evidence="4" id="KW-1185">Reference proteome</keyword>
<gene>
    <name evidence="3" type="ORF">CBM2605_B150083</name>
</gene>
<dbReference type="InterPro" id="IPR006076">
    <property type="entry name" value="FAD-dep_OxRdtase"/>
</dbReference>
<reference evidence="3 4" key="1">
    <citation type="submission" date="2018-01" db="EMBL/GenBank/DDBJ databases">
        <authorList>
            <person name="Clerissi C."/>
        </authorList>
    </citation>
    <scope>NUCLEOTIDE SEQUENCE [LARGE SCALE GENOMIC DNA]</scope>
    <source>
        <strain evidence="3">Cupriavidus taiwanensis STM 6082</strain>
    </source>
</reference>
<dbReference type="PANTHER" id="PTHR13847:SF281">
    <property type="entry name" value="FAD DEPENDENT OXIDOREDUCTASE DOMAIN-CONTAINING PROTEIN"/>
    <property type="match status" value="1"/>
</dbReference>
<accession>A0ABY1V9B6</accession>
<feature type="domain" description="FAD dependent oxidoreductase" evidence="2">
    <location>
        <begin position="64"/>
        <end position="423"/>
    </location>
</feature>
<proteinExistence type="predicted"/>
<organism evidence="3 4">
    <name type="scientific">Cupriavidus neocaledonicus</name>
    <dbReference type="NCBI Taxonomy" id="1040979"/>
    <lineage>
        <taxon>Bacteria</taxon>
        <taxon>Pseudomonadati</taxon>
        <taxon>Pseudomonadota</taxon>
        <taxon>Betaproteobacteria</taxon>
        <taxon>Burkholderiales</taxon>
        <taxon>Burkholderiaceae</taxon>
        <taxon>Cupriavidus</taxon>
    </lineage>
</organism>
<evidence type="ECO:0000256" key="1">
    <source>
        <dbReference type="ARBA" id="ARBA00023002"/>
    </source>
</evidence>
<dbReference type="InterPro" id="IPR036188">
    <property type="entry name" value="FAD/NAD-bd_sf"/>
</dbReference>
<evidence type="ECO:0000313" key="4">
    <source>
        <dbReference type="Proteomes" id="UP000256710"/>
    </source>
</evidence>
<comment type="caution">
    <text evidence="3">The sequence shown here is derived from an EMBL/GenBank/DDBJ whole genome shotgun (WGS) entry which is preliminary data.</text>
</comment>
<dbReference type="SUPFAM" id="SSF51905">
    <property type="entry name" value="FAD/NAD(P)-binding domain"/>
    <property type="match status" value="1"/>
</dbReference>
<dbReference type="EMBL" id="OFTC01000038">
    <property type="protein sequence ID" value="SOZ39304.1"/>
    <property type="molecule type" value="Genomic_DNA"/>
</dbReference>
<dbReference type="Proteomes" id="UP000256710">
    <property type="component" value="Unassembled WGS sequence"/>
</dbReference>
<name>A0ABY1V9B6_9BURK</name>
<dbReference type="Gene3D" id="3.50.50.60">
    <property type="entry name" value="FAD/NAD(P)-binding domain"/>
    <property type="match status" value="1"/>
</dbReference>
<sequence>MPGHVHGRLTRHLRQARIVPARMTHQTKESGNVTEDFKTYRTLGGWIERPADLQPSLEGHTNADVVIVGAGFAGLCAALELARQRVKVVVLEREFCGHGASSRNAGYLAGGQGLKYDRFLKRAGHEKAKRIVRFYEDGVRFAEGKFAEHGIDCDYHRSGLIRAGIEPSQEARVREDMRIGAELGCPSEYLDQAEMRARGIPPAFLFGSYVPTGGTLDPGKYVLGLRRAALRAGVTIHENTPLLSFIEGPTVRVQTPRGSVSAPVMILATNAYTPRLGPLADKVVPLRLSAMETEPLSPVQLAALGWPRREGITTMHWVMESHRLTAHNTLVLTTKRLRYPFGSRTPEVPEHDQYRALRMALHDRFPPLRGIAIRHCWSGYISYADDGLPVIGRTGADRNIYYAAGCSGHGVGTQGMVGHMLAQDIQGIGNPLLAMLMQHAPPATLPEPLRWLALNGALKVASGLDERSNRKARRT</sequence>
<dbReference type="Pfam" id="PF01266">
    <property type="entry name" value="DAO"/>
    <property type="match status" value="1"/>
</dbReference>
<keyword evidence="1" id="KW-0560">Oxidoreductase</keyword>
<dbReference type="Gene3D" id="3.30.9.10">
    <property type="entry name" value="D-Amino Acid Oxidase, subunit A, domain 2"/>
    <property type="match status" value="1"/>
</dbReference>